<dbReference type="EMBL" id="JARIHO010000005">
    <property type="protein sequence ID" value="KAJ7360847.1"/>
    <property type="molecule type" value="Genomic_DNA"/>
</dbReference>
<feature type="compositionally biased region" description="Low complexity" evidence="1">
    <location>
        <begin position="260"/>
        <end position="281"/>
    </location>
</feature>
<feature type="region of interest" description="Disordered" evidence="1">
    <location>
        <begin position="233"/>
        <end position="358"/>
    </location>
</feature>
<feature type="compositionally biased region" description="Basic and acidic residues" evidence="1">
    <location>
        <begin position="1060"/>
        <end position="1075"/>
    </location>
</feature>
<evidence type="ECO:0000256" key="1">
    <source>
        <dbReference type="SAM" id="MobiDB-lite"/>
    </source>
</evidence>
<dbReference type="Proteomes" id="UP001218218">
    <property type="component" value="Unassembled WGS sequence"/>
</dbReference>
<name>A0AAD7F0W0_9AGAR</name>
<dbReference type="InterPro" id="IPR051425">
    <property type="entry name" value="Formin_Homology"/>
</dbReference>
<feature type="region of interest" description="Disordered" evidence="1">
    <location>
        <begin position="883"/>
        <end position="1338"/>
    </location>
</feature>
<feature type="compositionally biased region" description="Low complexity" evidence="1">
    <location>
        <begin position="669"/>
        <end position="678"/>
    </location>
</feature>
<feature type="region of interest" description="Disordered" evidence="1">
    <location>
        <begin position="34"/>
        <end position="57"/>
    </location>
</feature>
<protein>
    <submittedName>
        <fullName evidence="2">Uncharacterized protein</fullName>
    </submittedName>
</protein>
<feature type="compositionally biased region" description="Low complexity" evidence="1">
    <location>
        <begin position="1215"/>
        <end position="1231"/>
    </location>
</feature>
<dbReference type="PANTHER" id="PTHR45725">
    <property type="entry name" value="FORMIN HOMOLOGY 2 FAMILY MEMBER"/>
    <property type="match status" value="1"/>
</dbReference>
<dbReference type="PANTHER" id="PTHR45725:SF18">
    <property type="entry name" value="ORC1-LIKE AAA ATPASE DOMAIN-CONTAINING PROTEIN"/>
    <property type="match status" value="1"/>
</dbReference>
<accession>A0AAD7F0W0</accession>
<feature type="compositionally biased region" description="Pro residues" evidence="1">
    <location>
        <begin position="955"/>
        <end position="964"/>
    </location>
</feature>
<feature type="compositionally biased region" description="Basic residues" evidence="1">
    <location>
        <begin position="898"/>
        <end position="915"/>
    </location>
</feature>
<feature type="compositionally biased region" description="Pro residues" evidence="1">
    <location>
        <begin position="679"/>
        <end position="691"/>
    </location>
</feature>
<reference evidence="2" key="1">
    <citation type="submission" date="2023-03" db="EMBL/GenBank/DDBJ databases">
        <title>Massive genome expansion in bonnet fungi (Mycena s.s.) driven by repeated elements and novel gene families across ecological guilds.</title>
        <authorList>
            <consortium name="Lawrence Berkeley National Laboratory"/>
            <person name="Harder C.B."/>
            <person name="Miyauchi S."/>
            <person name="Viragh M."/>
            <person name="Kuo A."/>
            <person name="Thoen E."/>
            <person name="Andreopoulos B."/>
            <person name="Lu D."/>
            <person name="Skrede I."/>
            <person name="Drula E."/>
            <person name="Henrissat B."/>
            <person name="Morin E."/>
            <person name="Kohler A."/>
            <person name="Barry K."/>
            <person name="LaButti K."/>
            <person name="Morin E."/>
            <person name="Salamov A."/>
            <person name="Lipzen A."/>
            <person name="Mereny Z."/>
            <person name="Hegedus B."/>
            <person name="Baldrian P."/>
            <person name="Stursova M."/>
            <person name="Weitz H."/>
            <person name="Taylor A."/>
            <person name="Grigoriev I.V."/>
            <person name="Nagy L.G."/>
            <person name="Martin F."/>
            <person name="Kauserud H."/>
        </authorList>
    </citation>
    <scope>NUCLEOTIDE SEQUENCE</scope>
    <source>
        <strain evidence="2">CBHHK002</strain>
    </source>
</reference>
<keyword evidence="3" id="KW-1185">Reference proteome</keyword>
<feature type="compositionally biased region" description="Polar residues" evidence="1">
    <location>
        <begin position="115"/>
        <end position="131"/>
    </location>
</feature>
<feature type="compositionally biased region" description="Acidic residues" evidence="1">
    <location>
        <begin position="919"/>
        <end position="934"/>
    </location>
</feature>
<feature type="compositionally biased region" description="Basic and acidic residues" evidence="1">
    <location>
        <begin position="1026"/>
        <end position="1039"/>
    </location>
</feature>
<feature type="compositionally biased region" description="Gly residues" evidence="1">
    <location>
        <begin position="311"/>
        <end position="320"/>
    </location>
</feature>
<proteinExistence type="predicted"/>
<evidence type="ECO:0000313" key="2">
    <source>
        <dbReference type="EMBL" id="KAJ7360847.1"/>
    </source>
</evidence>
<feature type="compositionally biased region" description="Pro residues" evidence="1">
    <location>
        <begin position="1170"/>
        <end position="1207"/>
    </location>
</feature>
<comment type="caution">
    <text evidence="2">The sequence shown here is derived from an EMBL/GenBank/DDBJ whole genome shotgun (WGS) entry which is preliminary data.</text>
</comment>
<feature type="region of interest" description="Disordered" evidence="1">
    <location>
        <begin position="669"/>
        <end position="711"/>
    </location>
</feature>
<feature type="compositionally biased region" description="Pro residues" evidence="1">
    <location>
        <begin position="1118"/>
        <end position="1133"/>
    </location>
</feature>
<feature type="compositionally biased region" description="Pro residues" evidence="1">
    <location>
        <begin position="1244"/>
        <end position="1258"/>
    </location>
</feature>
<evidence type="ECO:0000313" key="3">
    <source>
        <dbReference type="Proteomes" id="UP001218218"/>
    </source>
</evidence>
<sequence length="1369" mass="144076">MEVPATPGGGDPYAAFDTPEAHTTTAAHAAALFDADSPPKPSPVDSVQMDSDLADNPGVFEGLSFAGDLDYVYPNPSSLEYPDPFAMDGANTAEMSAMLSGLDYEDDDEDIDELSASQPATPNSFPVTPNNPVAWATRVQPALPQKQPLFDPLRTPDAGDSPMPDASPMDSQVGGGRRRSRSATPPEVLPATRFRQNPRPSEKASPCAYVSAANRRAPPGAVDPIAYPAAVQPSAAPVQPPPAPVQPPPAPVQPLPAPVPAAKSKTAPKPAIAPAARSKPAPKVPRPRPVAKPAARKFVPDPNSSLFAGGSKSGGEGSKSGGASEPGAALESGGDLPTAKGKGKRVEFAPSPAFNISSPAQFRGVLNDFLDANNFEEQPLPPPPVGYRAPEVSNDADADAGGDVDAGSDADAGGDVDAGSDADANTGACGDDPQCPPPQRGRFSAAQKKALTDCFASIEEAVATCALSANLPASRVVNAYTRQREGANTRTNNGWNLYQTFAQSTPQQRLLERRRVDPAYKPPKGEETPLLTAQQVLDGYSVFKGKFSKEQMDAVLMTAAELAKNEAEQDQTLRQRQARYAHHFNKLKTLLEKICTQDSFEALLIFIGPNVNEDAELGGIISTKGLKTFVEDIASTEGDLLAAAKLTAYTSNMKGLQLVNIPSSSASAAAMAATAREPPASPDPPESPAPDAPSDKKGQGKATQAQKVASTAHRDAVRALRTRLGEICIADLGVNVFEKDNGDFGLHKAAGELAANNSILTNWPADVRLPHLYPKNKALSALRLPEIRSLNEAMDARETAGQGLRFELMKEPYTTGGYTIFTHDYRNYTPPGPSSAPASVKHWRSSSGAILPCSNGENVAYEVHYDLRNPLPRQIISTGELVTKSTSTRYAPPAPPKAKAKAKKSKSKGGKGKRKAVSEDDDESEQYEPEEEEPTSPHLKKKQRPNPSSEFVPHLEPPPEPAPPITRAQSRAPVQEGGGAPPARVRSQRRAAIAANKVIGEDEDMSDDDHPIAMSKTSRSSRVRPRTVDSSESESERPAVRRRQVFDHVSIPPSPVRDAPTTRHCDAVRDDRHVYDNAGQPLGMAYETEERGRYEIQWTVPPVASSSRHPAASSSSMRPPPPAASASMRPPPVASSSSTRLTHGGSSRGPLLAASSSMEPPPLASSSRPTRPPPGASTRPPPVASTRPPPAASTRPPPAAPTRPPPVASRGPLLAAPSSMEPPSVASSSRPTRPPPAASSSSTRPPPGASSSTRPPPGASSASTRAQLDGSSSKKPVPHSRRSQATAPPSAHAEIPDRGPRPSLPGIATINDEVPMQRSSSPGPAEAEAQSAEAPDPTSEMMRLLGSMTPQQMQAMLGMMAQASQAAPQ</sequence>
<gene>
    <name evidence="2" type="ORF">DFH08DRAFT_951487</name>
</gene>
<organism evidence="2 3">
    <name type="scientific">Mycena albidolilacea</name>
    <dbReference type="NCBI Taxonomy" id="1033008"/>
    <lineage>
        <taxon>Eukaryota</taxon>
        <taxon>Fungi</taxon>
        <taxon>Dikarya</taxon>
        <taxon>Basidiomycota</taxon>
        <taxon>Agaricomycotina</taxon>
        <taxon>Agaricomycetes</taxon>
        <taxon>Agaricomycetidae</taxon>
        <taxon>Agaricales</taxon>
        <taxon>Marasmiineae</taxon>
        <taxon>Mycenaceae</taxon>
        <taxon>Mycena</taxon>
    </lineage>
</organism>
<feature type="compositionally biased region" description="Acidic residues" evidence="1">
    <location>
        <begin position="394"/>
        <end position="420"/>
    </location>
</feature>
<feature type="compositionally biased region" description="Low complexity" evidence="1">
    <location>
        <begin position="1100"/>
        <end position="1117"/>
    </location>
</feature>
<feature type="region of interest" description="Disordered" evidence="1">
    <location>
        <begin position="106"/>
        <end position="211"/>
    </location>
</feature>
<feature type="region of interest" description="Disordered" evidence="1">
    <location>
        <begin position="373"/>
        <end position="443"/>
    </location>
</feature>
<feature type="compositionally biased region" description="Low complexity" evidence="1">
    <location>
        <begin position="1319"/>
        <end position="1337"/>
    </location>
</feature>
<feature type="compositionally biased region" description="Pro residues" evidence="1">
    <location>
        <begin position="238"/>
        <end position="259"/>
    </location>
</feature>